<dbReference type="EMBL" id="REGW02000005">
    <property type="protein sequence ID" value="KAE8296827.1"/>
    <property type="molecule type" value="Genomic_DNA"/>
</dbReference>
<keyword evidence="1" id="KW-0175">Coiled coil</keyword>
<dbReference type="Pfam" id="PF22215">
    <property type="entry name" value="MLKL_N"/>
    <property type="match status" value="2"/>
</dbReference>
<proteinExistence type="predicted"/>
<dbReference type="Proteomes" id="UP000424527">
    <property type="component" value="Unassembled WGS sequence"/>
</dbReference>
<sequence>MDVIKPFMGIYSLVDRMKTNNEKCPHISSRLDALQRLVEFVQQKEADQLSEDVIKALEKLNTILESAKEVLTKFSKQHVMQHMIKSSDYKLEFENLNKSLTDAFVTLSGALHVHQEEKLVEQESMLAEQENKLQEMETKLVKQERKLVEQENRLAEQEDILIMDVIKPFMGIYSLVDRMKSNTEKCPHISSRLDALQRLVKFVQQKEADQLSEDVIKALEKLNIILESAKEVLTKFNEECVVEHMIKSSGYKLEFENLNKSLTDAFVTLSGALHVHQERKLVEQESMLAEQENKLQELETKLVKQERKLVEQENRLAEQEDIVQRVESKMAYQSTGYYCILQ</sequence>
<feature type="coiled-coil region" evidence="1">
    <location>
        <begin position="112"/>
        <end position="160"/>
    </location>
</feature>
<protein>
    <recommendedName>
        <fullName evidence="2">Mixed lineage kinase domain-containing protein</fullName>
    </recommendedName>
</protein>
<accession>A0A6G0IZQ0</accession>
<dbReference type="CDD" id="cd21037">
    <property type="entry name" value="MLKL_NTD"/>
    <property type="match status" value="2"/>
</dbReference>
<evidence type="ECO:0000259" key="2">
    <source>
        <dbReference type="Pfam" id="PF22215"/>
    </source>
</evidence>
<evidence type="ECO:0000256" key="1">
    <source>
        <dbReference type="SAM" id="Coils"/>
    </source>
</evidence>
<feature type="coiled-coil region" evidence="1">
    <location>
        <begin position="274"/>
        <end position="329"/>
    </location>
</feature>
<evidence type="ECO:0000313" key="4">
    <source>
        <dbReference type="Proteomes" id="UP000424527"/>
    </source>
</evidence>
<organism evidence="3 4">
    <name type="scientific">Larimichthys crocea</name>
    <name type="common">Large yellow croaker</name>
    <name type="synonym">Pseudosciaena crocea</name>
    <dbReference type="NCBI Taxonomy" id="215358"/>
    <lineage>
        <taxon>Eukaryota</taxon>
        <taxon>Metazoa</taxon>
        <taxon>Chordata</taxon>
        <taxon>Craniata</taxon>
        <taxon>Vertebrata</taxon>
        <taxon>Euteleostomi</taxon>
        <taxon>Actinopterygii</taxon>
        <taxon>Neopterygii</taxon>
        <taxon>Teleostei</taxon>
        <taxon>Neoteleostei</taxon>
        <taxon>Acanthomorphata</taxon>
        <taxon>Eupercaria</taxon>
        <taxon>Sciaenidae</taxon>
        <taxon>Larimichthys</taxon>
    </lineage>
</organism>
<comment type="caution">
    <text evidence="3">The sequence shown here is derived from an EMBL/GenBank/DDBJ whole genome shotgun (WGS) entry which is preliminary data.</text>
</comment>
<feature type="domain" description="Mixed lineage kinase" evidence="2">
    <location>
        <begin position="170"/>
        <end position="290"/>
    </location>
</feature>
<feature type="domain" description="Mixed lineage kinase" evidence="2">
    <location>
        <begin position="9"/>
        <end position="129"/>
    </location>
</feature>
<evidence type="ECO:0000313" key="3">
    <source>
        <dbReference type="EMBL" id="KAE8296827.1"/>
    </source>
</evidence>
<keyword evidence="4" id="KW-1185">Reference proteome</keyword>
<gene>
    <name evidence="3" type="ORF">D5F01_LYC05594</name>
</gene>
<dbReference type="InterPro" id="IPR059179">
    <property type="entry name" value="MLKL-like_MCAfunc"/>
</dbReference>
<dbReference type="InterPro" id="IPR036537">
    <property type="entry name" value="Adaptor_Cbl_N_dom_sf"/>
</dbReference>
<name>A0A6G0IZQ0_LARCR</name>
<dbReference type="InterPro" id="IPR054000">
    <property type="entry name" value="MLKL_N"/>
</dbReference>
<dbReference type="AlphaFoldDB" id="A0A6G0IZQ0"/>
<dbReference type="Gene3D" id="1.20.930.20">
    <property type="entry name" value="Adaptor protein Cbl, N-terminal domain"/>
    <property type="match status" value="2"/>
</dbReference>
<dbReference type="GO" id="GO:0007166">
    <property type="term" value="P:cell surface receptor signaling pathway"/>
    <property type="evidence" value="ECO:0007669"/>
    <property type="project" value="InterPro"/>
</dbReference>
<reference evidence="3 4" key="1">
    <citation type="submission" date="2019-07" db="EMBL/GenBank/DDBJ databases">
        <title>Chromosome genome assembly for large yellow croaker.</title>
        <authorList>
            <person name="Xiao S."/>
        </authorList>
    </citation>
    <scope>NUCLEOTIDE SEQUENCE [LARGE SCALE GENOMIC DNA]</scope>
    <source>
        <strain evidence="3">JMULYC20181020</strain>
        <tissue evidence="3">Muscle</tissue>
    </source>
</reference>